<dbReference type="SUPFAM" id="SSF89372">
    <property type="entry name" value="Fucose-specific lectin"/>
    <property type="match status" value="1"/>
</dbReference>
<dbReference type="EMBL" id="LKCW01000108">
    <property type="protein sequence ID" value="KPM39405.1"/>
    <property type="molecule type" value="Genomic_DNA"/>
</dbReference>
<feature type="transmembrane region" description="Helical" evidence="2">
    <location>
        <begin position="80"/>
        <end position="102"/>
    </location>
</feature>
<sequence length="481" mass="52989">MASSTPPQPDYSTLELDTSVHSSHRFFENNPQQFPEVDRYATADRDFPEVAQPYPLVKHDPPYVPPPAEPRICGLRRKTFFIVLGVVLVVIGAIIAGVVVGVTRKSDSSSAPSDPEDSNDDKSGSPSRDSKDNSTGILPGTDIASVNFTDDYGYNNFIVLYQLKSLAIYMSAYNSSEKKWIVSPVVDGSNGVSLDTVRNGTDLAIDVYWHNTTWRDIHLYWQSPNNAVKTLFRNNISTTEVSSPEDWTYPFETDRFSASDGSSVVSYARECPYCTLYTYVFFQDAEDGIMGGVLFGDNDEGWEDRNFTDITAPATNTSLALASVRATNTSDRGMNIFYQTQSGVLAQLTYNGDSVYEAQTLSRGLSDQSTIVAFSTGFNDTSGDRAPQGFHVLTTDPESDAVLLTYYNDGDWVAGDEVSALSDCAARSIMALNPARRLYCLVDADDGEVEIHEWIWRGEPTGDTDSFYSWDKAGAVDTIVK</sequence>
<feature type="compositionally biased region" description="Basic and acidic residues" evidence="1">
    <location>
        <begin position="120"/>
        <end position="132"/>
    </location>
</feature>
<evidence type="ECO:0000256" key="1">
    <source>
        <dbReference type="SAM" id="MobiDB-lite"/>
    </source>
</evidence>
<protein>
    <recommendedName>
        <fullName evidence="5">Fucose-specific lectin</fullName>
    </recommendedName>
</protein>
<dbReference type="Gene3D" id="2.120.10.70">
    <property type="entry name" value="Fucose-specific lectin"/>
    <property type="match status" value="1"/>
</dbReference>
<accession>A0A0P7BAS2</accession>
<evidence type="ECO:0000313" key="4">
    <source>
        <dbReference type="Proteomes" id="UP000050424"/>
    </source>
</evidence>
<name>A0A0P7BAS2_9HYPO</name>
<comment type="caution">
    <text evidence="3">The sequence shown here is derived from an EMBL/GenBank/DDBJ whole genome shotgun (WGS) entry which is preliminary data.</text>
</comment>
<keyword evidence="4" id="KW-1185">Reference proteome</keyword>
<dbReference type="OrthoDB" id="5099105at2759"/>
<evidence type="ECO:0008006" key="5">
    <source>
        <dbReference type="Google" id="ProtNLM"/>
    </source>
</evidence>
<keyword evidence="2" id="KW-0812">Transmembrane</keyword>
<evidence type="ECO:0000256" key="2">
    <source>
        <dbReference type="SAM" id="Phobius"/>
    </source>
</evidence>
<keyword evidence="2" id="KW-0472">Membrane</keyword>
<keyword evidence="2" id="KW-1133">Transmembrane helix</keyword>
<evidence type="ECO:0000313" key="3">
    <source>
        <dbReference type="EMBL" id="KPM39405.1"/>
    </source>
</evidence>
<dbReference type="STRING" id="78410.A0A0P7BAS2"/>
<reference evidence="3 4" key="1">
    <citation type="submission" date="2015-09" db="EMBL/GenBank/DDBJ databases">
        <title>Draft genome of a European isolate of the apple canker pathogen Neonectria ditissima.</title>
        <authorList>
            <person name="Gomez-Cortecero A."/>
            <person name="Harrison R.J."/>
            <person name="Armitage A.D."/>
        </authorList>
    </citation>
    <scope>NUCLEOTIDE SEQUENCE [LARGE SCALE GENOMIC DNA]</scope>
    <source>
        <strain evidence="3 4">R09/05</strain>
    </source>
</reference>
<gene>
    <name evidence="3" type="ORF">AK830_g7144</name>
</gene>
<organism evidence="3 4">
    <name type="scientific">Neonectria ditissima</name>
    <dbReference type="NCBI Taxonomy" id="78410"/>
    <lineage>
        <taxon>Eukaryota</taxon>
        <taxon>Fungi</taxon>
        <taxon>Dikarya</taxon>
        <taxon>Ascomycota</taxon>
        <taxon>Pezizomycotina</taxon>
        <taxon>Sordariomycetes</taxon>
        <taxon>Hypocreomycetidae</taxon>
        <taxon>Hypocreales</taxon>
        <taxon>Nectriaceae</taxon>
        <taxon>Neonectria</taxon>
    </lineage>
</organism>
<feature type="region of interest" description="Disordered" evidence="1">
    <location>
        <begin position="105"/>
        <end position="136"/>
    </location>
</feature>
<proteinExistence type="predicted"/>
<dbReference type="AlphaFoldDB" id="A0A0P7BAS2"/>
<dbReference type="Proteomes" id="UP000050424">
    <property type="component" value="Unassembled WGS sequence"/>
</dbReference>